<name>A0AAV2GSN2_9ROSI</name>
<evidence type="ECO:0000313" key="2">
    <source>
        <dbReference type="Proteomes" id="UP001497516"/>
    </source>
</evidence>
<sequence length="109" mass="12440">MSESSCRSHELGHRNLITTIWNPINVVRNAHQCQNSPIVIEICSMSLESNHLSRNMLTIIGIQSQRPSESELQLPEVGQQSSESSQQSIVNQIYGMHYEICEVKYLVYH</sequence>
<evidence type="ECO:0000313" key="1">
    <source>
        <dbReference type="EMBL" id="CAL1413714.1"/>
    </source>
</evidence>
<protein>
    <submittedName>
        <fullName evidence="1">Uncharacterized protein</fullName>
    </submittedName>
</protein>
<organism evidence="1 2">
    <name type="scientific">Linum trigynum</name>
    <dbReference type="NCBI Taxonomy" id="586398"/>
    <lineage>
        <taxon>Eukaryota</taxon>
        <taxon>Viridiplantae</taxon>
        <taxon>Streptophyta</taxon>
        <taxon>Embryophyta</taxon>
        <taxon>Tracheophyta</taxon>
        <taxon>Spermatophyta</taxon>
        <taxon>Magnoliopsida</taxon>
        <taxon>eudicotyledons</taxon>
        <taxon>Gunneridae</taxon>
        <taxon>Pentapetalae</taxon>
        <taxon>rosids</taxon>
        <taxon>fabids</taxon>
        <taxon>Malpighiales</taxon>
        <taxon>Linaceae</taxon>
        <taxon>Linum</taxon>
    </lineage>
</organism>
<dbReference type="AlphaFoldDB" id="A0AAV2GSN2"/>
<accession>A0AAV2GSN2</accession>
<proteinExistence type="predicted"/>
<keyword evidence="2" id="KW-1185">Reference proteome</keyword>
<reference evidence="1 2" key="1">
    <citation type="submission" date="2024-04" db="EMBL/GenBank/DDBJ databases">
        <authorList>
            <person name="Fracassetti M."/>
        </authorList>
    </citation>
    <scope>NUCLEOTIDE SEQUENCE [LARGE SCALE GENOMIC DNA]</scope>
</reference>
<dbReference type="EMBL" id="OZ034822">
    <property type="protein sequence ID" value="CAL1413714.1"/>
    <property type="molecule type" value="Genomic_DNA"/>
</dbReference>
<gene>
    <name evidence="1" type="ORF">LTRI10_LOCUS52924</name>
</gene>
<dbReference type="Proteomes" id="UP001497516">
    <property type="component" value="Chromosome 9"/>
</dbReference>